<evidence type="ECO:0000313" key="4">
    <source>
        <dbReference type="Proteomes" id="UP000826550"/>
    </source>
</evidence>
<dbReference type="Proteomes" id="UP000826550">
    <property type="component" value="Chromosome"/>
</dbReference>
<protein>
    <submittedName>
        <fullName evidence="3">Acyl--CoA ligase</fullName>
    </submittedName>
</protein>
<sequence length="505" mass="55960">MNVNAKIATVKELWNWRLRQSRQKVFVIENDQQYSYGEMAKLVAAKIKLLKACRIGQGDLVALQFELDVENVATILACIELGAVINPLNPHLDITEVENLVERFQPCAIISQASVRGRDTISNFKHLKHYQVEVNGDLKIFTRIKHGISPFTNKTGASAPVIVINTSGTSGLSKGVVLSNQNVLAAEIGYNAAFGINKHDMTLLVSGLYHAIGFHHGLISAMMAGSTMVLMKHYQVDEVAKLLLRLPITCIDSLPTIMYDLLFHVANIGQLRMLICGGDKIKTSLLVQAKKRNIPLYNCYGLTEAVPFSYTPSNYFAEHQAMTTAVTPITGVKVRIVKKQHVVEQKDVQGIIEVCGPVVFQGYLNNPEKTREAFDHGWLITGDLGHYNSDGLFEIDGRNSDKIIRGGENISAALVEEKIKSCQNIKEVAVLGVPDDRLGQRIGAIIVLNHSQLALNKTKLLAELQEQQVDKKLWPEKILIVDSLPKTANGKVKKYLLRKLLEGKK</sequence>
<proteinExistence type="predicted"/>
<keyword evidence="4" id="KW-1185">Reference proteome</keyword>
<dbReference type="PANTHER" id="PTHR43767">
    <property type="entry name" value="LONG-CHAIN-FATTY-ACID--COA LIGASE"/>
    <property type="match status" value="1"/>
</dbReference>
<dbReference type="Gene3D" id="3.40.50.12780">
    <property type="entry name" value="N-terminal domain of ligase-like"/>
    <property type="match status" value="1"/>
</dbReference>
<evidence type="ECO:0000313" key="3">
    <source>
        <dbReference type="EMBL" id="QYN52010.1"/>
    </source>
</evidence>
<dbReference type="SUPFAM" id="SSF56801">
    <property type="entry name" value="Acetyl-CoA synthetase-like"/>
    <property type="match status" value="1"/>
</dbReference>
<dbReference type="PANTHER" id="PTHR43767:SF1">
    <property type="entry name" value="NONRIBOSOMAL PEPTIDE SYNTHASE PES1 (EUROFUNG)-RELATED"/>
    <property type="match status" value="1"/>
</dbReference>
<dbReference type="InterPro" id="IPR025110">
    <property type="entry name" value="AMP-bd_C"/>
</dbReference>
<feature type="domain" description="AMP-dependent synthetase/ligase" evidence="1">
    <location>
        <begin position="17"/>
        <end position="364"/>
    </location>
</feature>
<dbReference type="InterPro" id="IPR045851">
    <property type="entry name" value="AMP-bd_C_sf"/>
</dbReference>
<dbReference type="Pfam" id="PF00501">
    <property type="entry name" value="AMP-binding"/>
    <property type="match status" value="1"/>
</dbReference>
<dbReference type="InterPro" id="IPR042099">
    <property type="entry name" value="ANL_N_sf"/>
</dbReference>
<organism evidence="3 4">
    <name type="scientific">Lactobacillus panisapium</name>
    <dbReference type="NCBI Taxonomy" id="2012495"/>
    <lineage>
        <taxon>Bacteria</taxon>
        <taxon>Bacillati</taxon>
        <taxon>Bacillota</taxon>
        <taxon>Bacilli</taxon>
        <taxon>Lactobacillales</taxon>
        <taxon>Lactobacillaceae</taxon>
        <taxon>Lactobacillus</taxon>
    </lineage>
</organism>
<name>A0ABX8W6Y1_9LACO</name>
<evidence type="ECO:0000259" key="2">
    <source>
        <dbReference type="Pfam" id="PF13193"/>
    </source>
</evidence>
<dbReference type="GO" id="GO:0016874">
    <property type="term" value="F:ligase activity"/>
    <property type="evidence" value="ECO:0007669"/>
    <property type="project" value="UniProtKB-KW"/>
</dbReference>
<dbReference type="EMBL" id="CP048268">
    <property type="protein sequence ID" value="QYN52010.1"/>
    <property type="molecule type" value="Genomic_DNA"/>
</dbReference>
<accession>A0ABX8W6Y1</accession>
<dbReference type="InterPro" id="IPR020845">
    <property type="entry name" value="AMP-binding_CS"/>
</dbReference>
<keyword evidence="3" id="KW-0436">Ligase</keyword>
<feature type="domain" description="AMP-binding enzyme C-terminal" evidence="2">
    <location>
        <begin position="415"/>
        <end position="491"/>
    </location>
</feature>
<gene>
    <name evidence="3" type="ORF">GYM71_00610</name>
</gene>
<dbReference type="InterPro" id="IPR000873">
    <property type="entry name" value="AMP-dep_synth/lig_dom"/>
</dbReference>
<reference evidence="3 4" key="1">
    <citation type="submission" date="2020-01" db="EMBL/GenBank/DDBJ databases">
        <title>Vast differences in strain-level diversity in the gut microbiota of two closely related honey bee species.</title>
        <authorList>
            <person name="Ellegaard K.M."/>
            <person name="Suenami S."/>
            <person name="Miyazaki R."/>
            <person name="Engel P."/>
        </authorList>
    </citation>
    <scope>NUCLEOTIDE SEQUENCE [LARGE SCALE GENOMIC DNA]</scope>
    <source>
        <strain evidence="3 4">ESL0416</strain>
    </source>
</reference>
<dbReference type="RefSeq" id="WP_220220514.1">
    <property type="nucleotide sequence ID" value="NZ_CP048268.1"/>
</dbReference>
<evidence type="ECO:0000259" key="1">
    <source>
        <dbReference type="Pfam" id="PF00501"/>
    </source>
</evidence>
<dbReference type="PROSITE" id="PS00455">
    <property type="entry name" value="AMP_BINDING"/>
    <property type="match status" value="1"/>
</dbReference>
<dbReference type="Gene3D" id="3.30.300.30">
    <property type="match status" value="1"/>
</dbReference>
<dbReference type="InterPro" id="IPR050237">
    <property type="entry name" value="ATP-dep_AMP-bd_enzyme"/>
</dbReference>
<dbReference type="Pfam" id="PF13193">
    <property type="entry name" value="AMP-binding_C"/>
    <property type="match status" value="1"/>
</dbReference>